<dbReference type="InterPro" id="IPR013767">
    <property type="entry name" value="PAS_fold"/>
</dbReference>
<dbReference type="Gene3D" id="3.30.565.10">
    <property type="entry name" value="Histidine kinase-like ATPase, C-terminal domain"/>
    <property type="match status" value="1"/>
</dbReference>
<evidence type="ECO:0000256" key="11">
    <source>
        <dbReference type="ARBA" id="ARBA00022840"/>
    </source>
</evidence>
<evidence type="ECO:0000256" key="15">
    <source>
        <dbReference type="SAM" id="Coils"/>
    </source>
</evidence>
<dbReference type="InterPro" id="IPR003661">
    <property type="entry name" value="HisK_dim/P_dom"/>
</dbReference>
<feature type="transmembrane region" description="Helical" evidence="16">
    <location>
        <begin position="168"/>
        <end position="186"/>
    </location>
</feature>
<keyword evidence="15" id="KW-0175">Coiled coil</keyword>
<name>A0A4S1CDC4_9BACT</name>
<dbReference type="InterPro" id="IPR036890">
    <property type="entry name" value="HATPase_C_sf"/>
</dbReference>
<dbReference type="InterPro" id="IPR004358">
    <property type="entry name" value="Sig_transdc_His_kin-like_C"/>
</dbReference>
<evidence type="ECO:0000256" key="5">
    <source>
        <dbReference type="ARBA" id="ARBA00022475"/>
    </source>
</evidence>
<sequence length="583" mass="63606">MRGGFRWKLMASYLALVLFLGAGLYVYLSESLESSMTQATREHLKDQARAASLMALKEIKDLDRDAPPLTASLSRAIRSRVTVIAADGRVAADSEVAPAGWGSMENHGHRPEVMQALKDGIGSSVRYSATLRTDMIYVAASFGKEGVIRLALPLSELELAKERLRRSLGATFACAVLASLLFSYFLSNINSRRLSRLATAANRIGRGEFGTRVAVQSNDELGELARVMNEMSEKIERQLEELSSEKGRLDAILEGMGEGVMVTDRDAVVTLVNPSFCAMFGTGLQVLGRPLLEISRHPDLHAACREVLAQRREETQEISLAGGTETLVHWVPLLQDGALMGAVAVFHDISALKRVERIRRDFVANVSHELRTPVTVIKGYAETLLSGALAQDPERGERFLQIILNHAERLSSLVRDLLALSELESSERALNLQRVPVKEAVERALLLVAQRGEEKGITLTCLEGTASPVVLADRARLEQVLINLLDNAIKYSERGGTVSVDAAVEGKLVRILVRDSGIGIPEQDLPRLFERFYRVDAARSRDNGGTGLGLSIVKHIVQAHGGTLSVESEQGRGSVFSFTLPAV</sequence>
<keyword evidence="8 16" id="KW-0812">Transmembrane</keyword>
<comment type="catalytic activity">
    <reaction evidence="1">
        <text>ATP + protein L-histidine = ADP + protein N-phospho-L-histidine.</text>
        <dbReference type="EC" id="2.7.13.3"/>
    </reaction>
</comment>
<evidence type="ECO:0000256" key="14">
    <source>
        <dbReference type="ARBA" id="ARBA00023136"/>
    </source>
</evidence>
<keyword evidence="5" id="KW-1003">Cell membrane</keyword>
<dbReference type="InterPro" id="IPR035965">
    <property type="entry name" value="PAS-like_dom_sf"/>
</dbReference>
<feature type="domain" description="Histidine kinase" evidence="17">
    <location>
        <begin position="365"/>
        <end position="583"/>
    </location>
</feature>
<keyword evidence="9" id="KW-0547">Nucleotide-binding</keyword>
<dbReference type="PROSITE" id="PS50109">
    <property type="entry name" value="HIS_KIN"/>
    <property type="match status" value="1"/>
</dbReference>
<keyword evidence="7" id="KW-0808">Transferase</keyword>
<dbReference type="Gene3D" id="1.10.8.500">
    <property type="entry name" value="HAMP domain in histidine kinase"/>
    <property type="match status" value="1"/>
</dbReference>
<dbReference type="Gene3D" id="3.30.450.20">
    <property type="entry name" value="PAS domain"/>
    <property type="match status" value="1"/>
</dbReference>
<evidence type="ECO:0000256" key="1">
    <source>
        <dbReference type="ARBA" id="ARBA00000085"/>
    </source>
</evidence>
<dbReference type="GO" id="GO:0005524">
    <property type="term" value="F:ATP binding"/>
    <property type="evidence" value="ECO:0007669"/>
    <property type="project" value="UniProtKB-KW"/>
</dbReference>
<dbReference type="InterPro" id="IPR000014">
    <property type="entry name" value="PAS"/>
</dbReference>
<dbReference type="GO" id="GO:0007234">
    <property type="term" value="P:osmosensory signaling via phosphorelay pathway"/>
    <property type="evidence" value="ECO:0007669"/>
    <property type="project" value="TreeGrafter"/>
</dbReference>
<evidence type="ECO:0000256" key="2">
    <source>
        <dbReference type="ARBA" id="ARBA00004141"/>
    </source>
</evidence>
<dbReference type="SMART" id="SM00091">
    <property type="entry name" value="PAS"/>
    <property type="match status" value="1"/>
</dbReference>
<dbReference type="NCBIfam" id="TIGR00229">
    <property type="entry name" value="sensory_box"/>
    <property type="match status" value="1"/>
</dbReference>
<dbReference type="SMART" id="SM00387">
    <property type="entry name" value="HATPase_c"/>
    <property type="match status" value="1"/>
</dbReference>
<evidence type="ECO:0000256" key="13">
    <source>
        <dbReference type="ARBA" id="ARBA00023012"/>
    </source>
</evidence>
<dbReference type="Pfam" id="PF00512">
    <property type="entry name" value="HisKA"/>
    <property type="match status" value="1"/>
</dbReference>
<evidence type="ECO:0000256" key="7">
    <source>
        <dbReference type="ARBA" id="ARBA00022679"/>
    </source>
</evidence>
<dbReference type="CDD" id="cd00075">
    <property type="entry name" value="HATPase"/>
    <property type="match status" value="1"/>
</dbReference>
<evidence type="ECO:0000256" key="6">
    <source>
        <dbReference type="ARBA" id="ARBA00022553"/>
    </source>
</evidence>
<evidence type="ECO:0000259" key="18">
    <source>
        <dbReference type="PROSITE" id="PS50885"/>
    </source>
</evidence>
<evidence type="ECO:0000256" key="3">
    <source>
        <dbReference type="ARBA" id="ARBA00004236"/>
    </source>
</evidence>
<dbReference type="GO" id="GO:0000156">
    <property type="term" value="F:phosphorelay response regulator activity"/>
    <property type="evidence" value="ECO:0007669"/>
    <property type="project" value="TreeGrafter"/>
</dbReference>
<dbReference type="SUPFAM" id="SSF47384">
    <property type="entry name" value="Homodimeric domain of signal transducing histidine kinase"/>
    <property type="match status" value="1"/>
</dbReference>
<evidence type="ECO:0000256" key="4">
    <source>
        <dbReference type="ARBA" id="ARBA00012438"/>
    </source>
</evidence>
<dbReference type="PANTHER" id="PTHR42878:SF7">
    <property type="entry name" value="SENSOR HISTIDINE KINASE GLRK"/>
    <property type="match status" value="1"/>
</dbReference>
<dbReference type="InterPro" id="IPR003594">
    <property type="entry name" value="HATPase_dom"/>
</dbReference>
<keyword evidence="11" id="KW-0067">ATP-binding</keyword>
<comment type="subcellular location">
    <subcellularLocation>
        <location evidence="3">Cell membrane</location>
    </subcellularLocation>
    <subcellularLocation>
        <location evidence="2">Membrane</location>
        <topology evidence="2">Multi-pass membrane protein</topology>
    </subcellularLocation>
</comment>
<evidence type="ECO:0000256" key="12">
    <source>
        <dbReference type="ARBA" id="ARBA00022989"/>
    </source>
</evidence>
<proteinExistence type="predicted"/>
<dbReference type="FunFam" id="3.30.565.10:FF:000023">
    <property type="entry name" value="PAS domain-containing sensor histidine kinase"/>
    <property type="match status" value="1"/>
</dbReference>
<dbReference type="PRINTS" id="PR00344">
    <property type="entry name" value="BCTRLSENSOR"/>
</dbReference>
<keyword evidence="10 19" id="KW-0418">Kinase</keyword>
<keyword evidence="14 16" id="KW-0472">Membrane</keyword>
<evidence type="ECO:0000256" key="9">
    <source>
        <dbReference type="ARBA" id="ARBA00022741"/>
    </source>
</evidence>
<dbReference type="EMBL" id="SRSC01000003">
    <property type="protein sequence ID" value="TGU71455.1"/>
    <property type="molecule type" value="Genomic_DNA"/>
</dbReference>
<reference evidence="19 20" key="1">
    <citation type="submission" date="2019-04" db="EMBL/GenBank/DDBJ databases">
        <title>Geobacter oryzae sp. nov., ferric-reducing bacteria isolated from paddy soil.</title>
        <authorList>
            <person name="Xu Z."/>
            <person name="Masuda Y."/>
            <person name="Itoh H."/>
            <person name="Senoo K."/>
        </authorList>
    </citation>
    <scope>NUCLEOTIDE SEQUENCE [LARGE SCALE GENOMIC DNA]</scope>
    <source>
        <strain evidence="19 20">Red111</strain>
    </source>
</reference>
<dbReference type="CDD" id="cd00082">
    <property type="entry name" value="HisKA"/>
    <property type="match status" value="1"/>
</dbReference>
<dbReference type="InterPro" id="IPR050351">
    <property type="entry name" value="BphY/WalK/GraS-like"/>
</dbReference>
<dbReference type="FunFam" id="1.10.287.130:FF:000008">
    <property type="entry name" value="Two-component sensor histidine kinase"/>
    <property type="match status" value="1"/>
</dbReference>
<gene>
    <name evidence="19" type="ORF">E4633_14130</name>
</gene>
<keyword evidence="6" id="KW-0597">Phosphoprotein</keyword>
<dbReference type="Gene3D" id="1.10.287.130">
    <property type="match status" value="1"/>
</dbReference>
<dbReference type="CDD" id="cd00130">
    <property type="entry name" value="PAS"/>
    <property type="match status" value="1"/>
</dbReference>
<dbReference type="InterPro" id="IPR005467">
    <property type="entry name" value="His_kinase_dom"/>
</dbReference>
<evidence type="ECO:0000256" key="16">
    <source>
        <dbReference type="SAM" id="Phobius"/>
    </source>
</evidence>
<dbReference type="InterPro" id="IPR003660">
    <property type="entry name" value="HAMP_dom"/>
</dbReference>
<dbReference type="Proteomes" id="UP000306416">
    <property type="component" value="Unassembled WGS sequence"/>
</dbReference>
<evidence type="ECO:0000256" key="8">
    <source>
        <dbReference type="ARBA" id="ARBA00022692"/>
    </source>
</evidence>
<dbReference type="SMART" id="SM00388">
    <property type="entry name" value="HisKA"/>
    <property type="match status" value="1"/>
</dbReference>
<evidence type="ECO:0000256" key="10">
    <source>
        <dbReference type="ARBA" id="ARBA00022777"/>
    </source>
</evidence>
<dbReference type="Pfam" id="PF02518">
    <property type="entry name" value="HATPase_c"/>
    <property type="match status" value="1"/>
</dbReference>
<dbReference type="PANTHER" id="PTHR42878">
    <property type="entry name" value="TWO-COMPONENT HISTIDINE KINASE"/>
    <property type="match status" value="1"/>
</dbReference>
<protein>
    <recommendedName>
        <fullName evidence="4">histidine kinase</fullName>
        <ecNumber evidence="4">2.7.13.3</ecNumber>
    </recommendedName>
</protein>
<accession>A0A4S1CDC4</accession>
<evidence type="ECO:0000313" key="20">
    <source>
        <dbReference type="Proteomes" id="UP000306416"/>
    </source>
</evidence>
<feature type="domain" description="HAMP" evidence="18">
    <location>
        <begin position="191"/>
        <end position="240"/>
    </location>
</feature>
<organism evidence="19 20">
    <name type="scientific">Geomonas terrae</name>
    <dbReference type="NCBI Taxonomy" id="2562681"/>
    <lineage>
        <taxon>Bacteria</taxon>
        <taxon>Pseudomonadati</taxon>
        <taxon>Thermodesulfobacteriota</taxon>
        <taxon>Desulfuromonadia</taxon>
        <taxon>Geobacterales</taxon>
        <taxon>Geobacteraceae</taxon>
        <taxon>Geomonas</taxon>
    </lineage>
</organism>
<evidence type="ECO:0000259" key="17">
    <source>
        <dbReference type="PROSITE" id="PS50109"/>
    </source>
</evidence>
<dbReference type="EC" id="2.7.13.3" evidence="4"/>
<dbReference type="InterPro" id="IPR036097">
    <property type="entry name" value="HisK_dim/P_sf"/>
</dbReference>
<dbReference type="SUPFAM" id="SSF55785">
    <property type="entry name" value="PYP-like sensor domain (PAS domain)"/>
    <property type="match status" value="1"/>
</dbReference>
<dbReference type="RefSeq" id="WP_135871068.1">
    <property type="nucleotide sequence ID" value="NZ_SRSC01000003.1"/>
</dbReference>
<dbReference type="SUPFAM" id="SSF158472">
    <property type="entry name" value="HAMP domain-like"/>
    <property type="match status" value="1"/>
</dbReference>
<keyword evidence="13" id="KW-0902">Two-component regulatory system</keyword>
<feature type="transmembrane region" description="Helical" evidence="16">
    <location>
        <begin position="6"/>
        <end position="28"/>
    </location>
</feature>
<dbReference type="SMART" id="SM00304">
    <property type="entry name" value="HAMP"/>
    <property type="match status" value="1"/>
</dbReference>
<dbReference type="NCBIfam" id="NF046044">
    <property type="entry name" value="PnpS"/>
    <property type="match status" value="1"/>
</dbReference>
<dbReference type="CDD" id="cd06225">
    <property type="entry name" value="HAMP"/>
    <property type="match status" value="1"/>
</dbReference>
<dbReference type="SUPFAM" id="SSF55874">
    <property type="entry name" value="ATPase domain of HSP90 chaperone/DNA topoisomerase II/histidine kinase"/>
    <property type="match status" value="1"/>
</dbReference>
<comment type="caution">
    <text evidence="19">The sequence shown here is derived from an EMBL/GenBank/DDBJ whole genome shotgun (WGS) entry which is preliminary data.</text>
</comment>
<dbReference type="GO" id="GO:0006355">
    <property type="term" value="P:regulation of DNA-templated transcription"/>
    <property type="evidence" value="ECO:0007669"/>
    <property type="project" value="InterPro"/>
</dbReference>
<dbReference type="GO" id="GO:0030295">
    <property type="term" value="F:protein kinase activator activity"/>
    <property type="evidence" value="ECO:0007669"/>
    <property type="project" value="TreeGrafter"/>
</dbReference>
<dbReference type="Pfam" id="PF00989">
    <property type="entry name" value="PAS"/>
    <property type="match status" value="1"/>
</dbReference>
<evidence type="ECO:0000313" key="19">
    <source>
        <dbReference type="EMBL" id="TGU71455.1"/>
    </source>
</evidence>
<dbReference type="GO" id="GO:0000155">
    <property type="term" value="F:phosphorelay sensor kinase activity"/>
    <property type="evidence" value="ECO:0007669"/>
    <property type="project" value="InterPro"/>
</dbReference>
<keyword evidence="12 16" id="KW-1133">Transmembrane helix</keyword>
<feature type="coiled-coil region" evidence="15">
    <location>
        <begin position="221"/>
        <end position="252"/>
    </location>
</feature>
<dbReference type="Pfam" id="PF00672">
    <property type="entry name" value="HAMP"/>
    <property type="match status" value="1"/>
</dbReference>
<keyword evidence="20" id="KW-1185">Reference proteome</keyword>
<dbReference type="GO" id="GO:0005886">
    <property type="term" value="C:plasma membrane"/>
    <property type="evidence" value="ECO:0007669"/>
    <property type="project" value="UniProtKB-SubCell"/>
</dbReference>
<dbReference type="PROSITE" id="PS50885">
    <property type="entry name" value="HAMP"/>
    <property type="match status" value="1"/>
</dbReference>
<dbReference type="AlphaFoldDB" id="A0A4S1CDC4"/>